<keyword evidence="5" id="KW-0472">Membrane</keyword>
<reference evidence="9 10" key="1">
    <citation type="submission" date="2014-06" db="EMBL/GenBank/DDBJ databases">
        <authorList>
            <person name="Swart Estienne"/>
        </authorList>
    </citation>
    <scope>NUCLEOTIDE SEQUENCE [LARGE SCALE GENOMIC DNA]</scope>
    <source>
        <strain evidence="9 10">130c</strain>
    </source>
</reference>
<keyword evidence="4 6" id="KW-0904">Protein phosphatase</keyword>
<keyword evidence="2" id="KW-0479">Metal-binding</keyword>
<gene>
    <name evidence="9" type="primary">Contig5892.g6312</name>
    <name evidence="9" type="ORF">STYLEM_2802</name>
</gene>
<feature type="region of interest" description="Disordered" evidence="7">
    <location>
        <begin position="1"/>
        <end position="23"/>
    </location>
</feature>
<keyword evidence="10" id="KW-1185">Reference proteome</keyword>
<evidence type="ECO:0000256" key="1">
    <source>
        <dbReference type="ARBA" id="ARBA00004170"/>
    </source>
</evidence>
<feature type="compositionally biased region" description="Polar residues" evidence="7">
    <location>
        <begin position="201"/>
        <end position="210"/>
    </location>
</feature>
<dbReference type="Proteomes" id="UP000039865">
    <property type="component" value="Unassembled WGS sequence"/>
</dbReference>
<dbReference type="InterPro" id="IPR036457">
    <property type="entry name" value="PPM-type-like_dom_sf"/>
</dbReference>
<dbReference type="AlphaFoldDB" id="A0A077ZVD4"/>
<dbReference type="InParanoid" id="A0A077ZVD4"/>
<evidence type="ECO:0000313" key="10">
    <source>
        <dbReference type="Proteomes" id="UP000039865"/>
    </source>
</evidence>
<evidence type="ECO:0000313" key="9">
    <source>
        <dbReference type="EMBL" id="CDW73814.1"/>
    </source>
</evidence>
<dbReference type="GO" id="GO:0004722">
    <property type="term" value="F:protein serine/threonine phosphatase activity"/>
    <property type="evidence" value="ECO:0007669"/>
    <property type="project" value="InterPro"/>
</dbReference>
<dbReference type="OMA" id="WILNEGM"/>
<evidence type="ECO:0000256" key="5">
    <source>
        <dbReference type="ARBA" id="ARBA00023136"/>
    </source>
</evidence>
<evidence type="ECO:0000256" key="7">
    <source>
        <dbReference type="SAM" id="MobiDB-lite"/>
    </source>
</evidence>
<feature type="region of interest" description="Disordered" evidence="7">
    <location>
        <begin position="157"/>
        <end position="182"/>
    </location>
</feature>
<dbReference type="SMART" id="SM00332">
    <property type="entry name" value="PP2Cc"/>
    <property type="match status" value="1"/>
</dbReference>
<feature type="compositionally biased region" description="Basic and acidic residues" evidence="7">
    <location>
        <begin position="1"/>
        <end position="13"/>
    </location>
</feature>
<dbReference type="CDD" id="cd00143">
    <property type="entry name" value="PP2Cc"/>
    <property type="match status" value="1"/>
</dbReference>
<comment type="subcellular location">
    <subcellularLocation>
        <location evidence="1">Membrane</location>
        <topology evidence="1">Peripheral membrane protein</topology>
    </subcellularLocation>
</comment>
<dbReference type="GO" id="GO:0016020">
    <property type="term" value="C:membrane"/>
    <property type="evidence" value="ECO:0007669"/>
    <property type="project" value="UniProtKB-SubCell"/>
</dbReference>
<organism evidence="9 10">
    <name type="scientific">Stylonychia lemnae</name>
    <name type="common">Ciliate</name>
    <dbReference type="NCBI Taxonomy" id="5949"/>
    <lineage>
        <taxon>Eukaryota</taxon>
        <taxon>Sar</taxon>
        <taxon>Alveolata</taxon>
        <taxon>Ciliophora</taxon>
        <taxon>Intramacronucleata</taxon>
        <taxon>Spirotrichea</taxon>
        <taxon>Stichotrichia</taxon>
        <taxon>Sporadotrichida</taxon>
        <taxon>Oxytrichidae</taxon>
        <taxon>Stylonychinae</taxon>
        <taxon>Stylonychia</taxon>
    </lineage>
</organism>
<feature type="compositionally biased region" description="Low complexity" evidence="7">
    <location>
        <begin position="163"/>
        <end position="177"/>
    </location>
</feature>
<proteinExistence type="inferred from homology"/>
<dbReference type="Gene3D" id="3.60.40.10">
    <property type="entry name" value="PPM-type phosphatase domain"/>
    <property type="match status" value="1"/>
</dbReference>
<feature type="region of interest" description="Disordered" evidence="7">
    <location>
        <begin position="95"/>
        <end position="116"/>
    </location>
</feature>
<dbReference type="PROSITE" id="PS51746">
    <property type="entry name" value="PPM_2"/>
    <property type="match status" value="1"/>
</dbReference>
<name>A0A077ZVD4_STYLE</name>
<feature type="domain" description="PPM-type phosphatase" evidence="8">
    <location>
        <begin position="502"/>
        <end position="787"/>
    </location>
</feature>
<dbReference type="InterPro" id="IPR000222">
    <property type="entry name" value="PP2C_BS"/>
</dbReference>
<evidence type="ECO:0000256" key="2">
    <source>
        <dbReference type="ARBA" id="ARBA00022723"/>
    </source>
</evidence>
<evidence type="ECO:0000256" key="3">
    <source>
        <dbReference type="ARBA" id="ARBA00022801"/>
    </source>
</evidence>
<feature type="region of interest" description="Disordered" evidence="7">
    <location>
        <begin position="338"/>
        <end position="403"/>
    </location>
</feature>
<dbReference type="PROSITE" id="PS01032">
    <property type="entry name" value="PPM_1"/>
    <property type="match status" value="1"/>
</dbReference>
<sequence length="790" mass="89183">MMKEQLNHFEQNHSNHNSHQKDGNAIYQGTQLKKADILFNPGKNGSGGGVNMTNIHNQQYQHIQGSHQNGSLLGKFANSSNQREVNFNDIDTSPIKRKSLNAGPSTLQGSNGLQNQNNQSVLKMNNLMSEDKFGKQQQYMQRRGLHQIQKMNDNAQQMQQKYSSTPEPTSNTNTINNHTRKLSETPNQLIINNKTKALQLQAVHSRQLSQPLKKGHSKNHNMNQNDSFNKGVLNDSHNLSDIKDASSLYRMTPEPKPLKGHQINGNNISIFGPSLQYGSQQQRVKSQLQKNHGLLDAKVNLTGQNYYQALNNTQSNSQQNNLVLPQTASGIRRLESPDIARGTSNNHHNNDVPESAYQNYLNNMNGQPNRPASAQSSYKKQQPQSNSNIQNMSPPPLVNPQGLQGIQKMNNMAYEQQQNQAKYQQDIFKPVNVKNQIKLSTSLNNKQKQPSQTERIQLLSSHPQTIQLQNKPLLEQSTSAQNNNNNNSNIAAKPKISNIITKFSFATKTGMQPQNPNKQNQDAYITSPHFLGLRHCHFFSVCDGHGLYGREVSGLLKHRLPFILENHMKEALKDHDFQNYPDRQQVFHTMKEAFAETNKEVCSILSDVRFSILTYGKRIYVANVGDSRAIIARAYNEQLSCDALSRDHKPDDKLEAEVIINSGGRIDSYRDSHGNALGPLRVWLKNEDIPGLAMTRSFGDMMAARVGVTAIPEFTELELNTNDKFIVLASDGIWEFLKNIEVARIIYPFYQKKNAEGAAECLVREAFKKWKKEEDSIDDITCIVIFLDIK</sequence>
<keyword evidence="3 6" id="KW-0378">Hydrolase</keyword>
<dbReference type="OrthoDB" id="10264738at2759"/>
<comment type="similarity">
    <text evidence="6">Belongs to the PP2C family.</text>
</comment>
<dbReference type="InterPro" id="IPR001932">
    <property type="entry name" value="PPM-type_phosphatase-like_dom"/>
</dbReference>
<feature type="compositionally biased region" description="Low complexity" evidence="7">
    <location>
        <begin position="107"/>
        <end position="116"/>
    </location>
</feature>
<evidence type="ECO:0000256" key="4">
    <source>
        <dbReference type="ARBA" id="ARBA00022912"/>
    </source>
</evidence>
<feature type="region of interest" description="Disordered" evidence="7">
    <location>
        <begin position="201"/>
        <end position="238"/>
    </location>
</feature>
<dbReference type="PANTHER" id="PTHR47992">
    <property type="entry name" value="PROTEIN PHOSPHATASE"/>
    <property type="match status" value="1"/>
</dbReference>
<feature type="compositionally biased region" description="Polar residues" evidence="7">
    <location>
        <begin position="356"/>
        <end position="392"/>
    </location>
</feature>
<accession>A0A077ZVD4</accession>
<evidence type="ECO:0000259" key="8">
    <source>
        <dbReference type="PROSITE" id="PS51746"/>
    </source>
</evidence>
<protein>
    <submittedName>
        <fullName evidence="9">Protein phosphatase 2c containing protein</fullName>
    </submittedName>
</protein>
<dbReference type="EMBL" id="CCKQ01002708">
    <property type="protein sequence ID" value="CDW73814.1"/>
    <property type="molecule type" value="Genomic_DNA"/>
</dbReference>
<dbReference type="SUPFAM" id="SSF81606">
    <property type="entry name" value="PP2C-like"/>
    <property type="match status" value="1"/>
</dbReference>
<dbReference type="GO" id="GO:0046872">
    <property type="term" value="F:metal ion binding"/>
    <property type="evidence" value="ECO:0007669"/>
    <property type="project" value="UniProtKB-KW"/>
</dbReference>
<dbReference type="InterPro" id="IPR015655">
    <property type="entry name" value="PP2C"/>
</dbReference>
<dbReference type="Pfam" id="PF00481">
    <property type="entry name" value="PP2C"/>
    <property type="match status" value="1"/>
</dbReference>
<evidence type="ECO:0000256" key="6">
    <source>
        <dbReference type="RuleBase" id="RU003465"/>
    </source>
</evidence>